<evidence type="ECO:0000313" key="5">
    <source>
        <dbReference type="Proteomes" id="UP000235371"/>
    </source>
</evidence>
<feature type="signal peptide" evidence="2">
    <location>
        <begin position="1"/>
        <end position="23"/>
    </location>
</feature>
<evidence type="ECO:0000259" key="3">
    <source>
        <dbReference type="PROSITE" id="PS00624"/>
    </source>
</evidence>
<dbReference type="PIRSF" id="PIRSF000137">
    <property type="entry name" value="Alcohol_oxidase"/>
    <property type="match status" value="1"/>
</dbReference>
<dbReference type="Gene3D" id="3.30.560.10">
    <property type="entry name" value="Glucose Oxidase, domain 3"/>
    <property type="match status" value="1"/>
</dbReference>
<dbReference type="Pfam" id="PF05199">
    <property type="entry name" value="GMC_oxred_C"/>
    <property type="match status" value="1"/>
</dbReference>
<dbReference type="InterPro" id="IPR007867">
    <property type="entry name" value="GMC_OxRtase_C"/>
</dbReference>
<accession>A0A2J6T4A9</accession>
<gene>
    <name evidence="4" type="ORF">K444DRAFT_653787</name>
</gene>
<comment type="similarity">
    <text evidence="1">Belongs to the GMC oxidoreductase family.</text>
</comment>
<keyword evidence="5" id="KW-1185">Reference proteome</keyword>
<dbReference type="EMBL" id="KZ613843">
    <property type="protein sequence ID" value="PMD57868.1"/>
    <property type="molecule type" value="Genomic_DNA"/>
</dbReference>
<dbReference type="Proteomes" id="UP000235371">
    <property type="component" value="Unassembled WGS sequence"/>
</dbReference>
<dbReference type="PROSITE" id="PS00624">
    <property type="entry name" value="GMC_OXRED_2"/>
    <property type="match status" value="1"/>
</dbReference>
<dbReference type="AlphaFoldDB" id="A0A2J6T4A9"/>
<keyword evidence="2" id="KW-0732">Signal</keyword>
<feature type="chain" id="PRO_5014317045" evidence="2">
    <location>
        <begin position="24"/>
        <end position="656"/>
    </location>
</feature>
<feature type="domain" description="Glucose-methanol-choline oxidoreductase N-terminal" evidence="3">
    <location>
        <begin position="363"/>
        <end position="377"/>
    </location>
</feature>
<dbReference type="PANTHER" id="PTHR11552">
    <property type="entry name" value="GLUCOSE-METHANOL-CHOLINE GMC OXIDOREDUCTASE"/>
    <property type="match status" value="1"/>
</dbReference>
<proteinExistence type="inferred from homology"/>
<dbReference type="InterPro" id="IPR036188">
    <property type="entry name" value="FAD/NAD-bd_sf"/>
</dbReference>
<dbReference type="PANTHER" id="PTHR11552:SF213">
    <property type="entry name" value="DEHYDROGENASE, PUTATIVE-RELATED"/>
    <property type="match status" value="1"/>
</dbReference>
<evidence type="ECO:0000256" key="2">
    <source>
        <dbReference type="SAM" id="SignalP"/>
    </source>
</evidence>
<dbReference type="SUPFAM" id="SSF51905">
    <property type="entry name" value="FAD/NAD(P)-binding domain"/>
    <property type="match status" value="1"/>
</dbReference>
<dbReference type="GO" id="GO:0016614">
    <property type="term" value="F:oxidoreductase activity, acting on CH-OH group of donors"/>
    <property type="evidence" value="ECO:0007669"/>
    <property type="project" value="InterPro"/>
</dbReference>
<dbReference type="OrthoDB" id="269227at2759"/>
<dbReference type="InterPro" id="IPR012132">
    <property type="entry name" value="GMC_OxRdtase"/>
</dbReference>
<dbReference type="Pfam" id="PF00732">
    <property type="entry name" value="GMC_oxred_N"/>
    <property type="match status" value="1"/>
</dbReference>
<dbReference type="InterPro" id="IPR000172">
    <property type="entry name" value="GMC_OxRdtase_N"/>
</dbReference>
<evidence type="ECO:0000313" key="4">
    <source>
        <dbReference type="EMBL" id="PMD57868.1"/>
    </source>
</evidence>
<dbReference type="GeneID" id="36593975"/>
<dbReference type="Gene3D" id="3.50.50.60">
    <property type="entry name" value="FAD/NAD(P)-binding domain"/>
    <property type="match status" value="1"/>
</dbReference>
<dbReference type="RefSeq" id="XP_024734772.1">
    <property type="nucleotide sequence ID" value="XM_024885898.1"/>
</dbReference>
<name>A0A2J6T4A9_9HELO</name>
<evidence type="ECO:0000256" key="1">
    <source>
        <dbReference type="ARBA" id="ARBA00010790"/>
    </source>
</evidence>
<sequence>MTSLLLFFISVASFCNFFQSVEGVLPRGNTSSGPYLTDYDYIVVGSGPGGAPLAARLGLAGNKVLVIEAGSDVTTSDWNITVPFFNAKASEDPRINWAFYVNHYPTEEQNAKDPKYLYQLANGTLIEGPNPPADATPKGFLYPRSAAIGGCVNHNALIMMKPLDDDWSQIQSITGDAAWSPANMSPYFEKFENCQYCSSGAAGHGFNGWLSTNRAEESIFLGDPQVLSMLNAASTVSANAVGSTGGLNDSLARDLNAPAGYPTHQGLFNTPLNMNQYQRSSPRDFLVNTVQYLNTHPRVGGKIDIRTDCLATRVLFKPNSKQVIGVEFMDGQSLYRADPRATSSSAGVLGTALTRKEVIISAGTFNTPQLIKLSGIGPADELHKLGIPLVVDLPGVGQNLQDRYENGVIVNLTNPFSVFKGCTQGADASDPCLVEWNTLQSNKTKYATNGRPVAIPRRSSVALSTPNDMIITGRPGYFAGYFPGYSKIGAKFPNSWTWPVLKARTQNRAGNVTLASKDPRDVPSINFNYFSSGSGNWQYDLAATVEGMQFARSIIAQYVQDTNSIINELVPGPGYETQEQLTQWVRDTSWGHHACCTAKIGADSDKMAVLDSKFRVRGTTGLRVVDASVFPQIPGYYIQTPIYMVSEKAADVILGH</sequence>
<dbReference type="SUPFAM" id="SSF54373">
    <property type="entry name" value="FAD-linked reductases, C-terminal domain"/>
    <property type="match status" value="1"/>
</dbReference>
<reference evidence="4 5" key="1">
    <citation type="submission" date="2016-04" db="EMBL/GenBank/DDBJ databases">
        <title>A degradative enzymes factory behind the ericoid mycorrhizal symbiosis.</title>
        <authorList>
            <consortium name="DOE Joint Genome Institute"/>
            <person name="Martino E."/>
            <person name="Morin E."/>
            <person name="Grelet G."/>
            <person name="Kuo A."/>
            <person name="Kohler A."/>
            <person name="Daghino S."/>
            <person name="Barry K."/>
            <person name="Choi C."/>
            <person name="Cichocki N."/>
            <person name="Clum A."/>
            <person name="Copeland A."/>
            <person name="Hainaut M."/>
            <person name="Haridas S."/>
            <person name="Labutti K."/>
            <person name="Lindquist E."/>
            <person name="Lipzen A."/>
            <person name="Khouja H.-R."/>
            <person name="Murat C."/>
            <person name="Ohm R."/>
            <person name="Olson A."/>
            <person name="Spatafora J."/>
            <person name="Veneault-Fourrey C."/>
            <person name="Henrissat B."/>
            <person name="Grigoriev I."/>
            <person name="Martin F."/>
            <person name="Perotto S."/>
        </authorList>
    </citation>
    <scope>NUCLEOTIDE SEQUENCE [LARGE SCALE GENOMIC DNA]</scope>
    <source>
        <strain evidence="4 5">E</strain>
    </source>
</reference>
<protein>
    <submittedName>
        <fullName evidence="4">GMC oxidoreductase</fullName>
    </submittedName>
</protein>
<dbReference type="InParanoid" id="A0A2J6T4A9"/>
<dbReference type="STRING" id="1095630.A0A2J6T4A9"/>
<dbReference type="GO" id="GO:0050660">
    <property type="term" value="F:flavin adenine dinucleotide binding"/>
    <property type="evidence" value="ECO:0007669"/>
    <property type="project" value="InterPro"/>
</dbReference>
<organism evidence="4 5">
    <name type="scientific">Hyaloscypha bicolor E</name>
    <dbReference type="NCBI Taxonomy" id="1095630"/>
    <lineage>
        <taxon>Eukaryota</taxon>
        <taxon>Fungi</taxon>
        <taxon>Dikarya</taxon>
        <taxon>Ascomycota</taxon>
        <taxon>Pezizomycotina</taxon>
        <taxon>Leotiomycetes</taxon>
        <taxon>Helotiales</taxon>
        <taxon>Hyaloscyphaceae</taxon>
        <taxon>Hyaloscypha</taxon>
        <taxon>Hyaloscypha bicolor</taxon>
    </lineage>
</organism>